<proteinExistence type="predicted"/>
<dbReference type="AlphaFoldDB" id="A0A7Y9XE87"/>
<evidence type="ECO:0000259" key="1">
    <source>
        <dbReference type="SMART" id="SM00860"/>
    </source>
</evidence>
<dbReference type="InterPro" id="IPR037883">
    <property type="entry name" value="Knr4/Smi1-like_sf"/>
</dbReference>
<feature type="domain" description="Knr4/Smi1-like" evidence="1">
    <location>
        <begin position="74"/>
        <end position="199"/>
    </location>
</feature>
<name>A0A7Y9XE87_9ACTN</name>
<sequence>MKSDGDAVFEAVRARVLAGEYLDHRLGPQTDAGGDVTRHRVDQEQWRTVCFRGTPEYDTALASGRLDPLPPLTPASEDAVRECEELLGRPMPPLLRRCYLELGDGGFGPGYGLLPLRKQENGASVIGALEQQAELPGELQSMAEPLLSLCDWGCGIESLVDCGDPSGGMWAIDPNTMTEDDPGTMLLPQELTFTEWMRRWTDGTLRQP</sequence>
<reference evidence="2 3" key="1">
    <citation type="submission" date="2020-07" db="EMBL/GenBank/DDBJ databases">
        <title>Sequencing the genomes of 1000 actinobacteria strains.</title>
        <authorList>
            <person name="Klenk H.-P."/>
        </authorList>
    </citation>
    <scope>NUCLEOTIDE SEQUENCE [LARGE SCALE GENOMIC DNA]</scope>
    <source>
        <strain evidence="2 3">DSM 45278</strain>
    </source>
</reference>
<organism evidence="2 3">
    <name type="scientific">Nocardiopsis sinuspersici</name>
    <dbReference type="NCBI Taxonomy" id="501010"/>
    <lineage>
        <taxon>Bacteria</taxon>
        <taxon>Bacillati</taxon>
        <taxon>Actinomycetota</taxon>
        <taxon>Actinomycetes</taxon>
        <taxon>Streptosporangiales</taxon>
        <taxon>Nocardiopsidaceae</taxon>
        <taxon>Nocardiopsis</taxon>
    </lineage>
</organism>
<dbReference type="SMART" id="SM00860">
    <property type="entry name" value="SMI1_KNR4"/>
    <property type="match status" value="1"/>
</dbReference>
<accession>A0A7Y9XE87</accession>
<evidence type="ECO:0000313" key="3">
    <source>
        <dbReference type="Proteomes" id="UP000584931"/>
    </source>
</evidence>
<protein>
    <recommendedName>
        <fullName evidence="1">Knr4/Smi1-like domain-containing protein</fullName>
    </recommendedName>
</protein>
<evidence type="ECO:0000313" key="2">
    <source>
        <dbReference type="EMBL" id="NYH53999.1"/>
    </source>
</evidence>
<comment type="caution">
    <text evidence="2">The sequence shown here is derived from an EMBL/GenBank/DDBJ whole genome shotgun (WGS) entry which is preliminary data.</text>
</comment>
<dbReference type="Proteomes" id="UP000584931">
    <property type="component" value="Unassembled WGS sequence"/>
</dbReference>
<dbReference type="InterPro" id="IPR018958">
    <property type="entry name" value="Knr4/Smi1-like_dom"/>
</dbReference>
<dbReference type="RefSeq" id="WP_179810689.1">
    <property type="nucleotide sequence ID" value="NZ_JACCHL010000001.1"/>
</dbReference>
<dbReference type="EMBL" id="JACCHL010000001">
    <property type="protein sequence ID" value="NYH53999.1"/>
    <property type="molecule type" value="Genomic_DNA"/>
</dbReference>
<dbReference type="SUPFAM" id="SSF160631">
    <property type="entry name" value="SMI1/KNR4-like"/>
    <property type="match status" value="1"/>
</dbReference>
<gene>
    <name evidence="2" type="ORF">HNR06_003588</name>
</gene>